<dbReference type="GO" id="GO:0005737">
    <property type="term" value="C:cytoplasm"/>
    <property type="evidence" value="ECO:0007669"/>
    <property type="project" value="UniProtKB-SubCell"/>
</dbReference>
<keyword evidence="18" id="KW-1185">Reference proteome</keyword>
<dbReference type="InterPro" id="IPR045864">
    <property type="entry name" value="aa-tRNA-synth_II/BPL/LPL"/>
</dbReference>
<protein>
    <recommendedName>
        <fullName evidence="12">Serine--tRNA ligase</fullName>
        <ecNumber evidence="12">6.1.1.11</ecNumber>
    </recommendedName>
    <alternativeName>
        <fullName evidence="12">Seryl-tRNA synthetase</fullName>
        <shortName evidence="12">SerRS</shortName>
    </alternativeName>
    <alternativeName>
        <fullName evidence="12">Seryl-tRNA(Ser/Sec) synthetase</fullName>
    </alternativeName>
</protein>
<dbReference type="PRINTS" id="PR00981">
    <property type="entry name" value="TRNASYNTHSER"/>
</dbReference>
<evidence type="ECO:0000256" key="10">
    <source>
        <dbReference type="ARBA" id="ARBA00047929"/>
    </source>
</evidence>
<comment type="pathway">
    <text evidence="2 12">Aminoacyl-tRNA biosynthesis; selenocysteinyl-tRNA(Sec) biosynthesis; L-seryl-tRNA(Sec) from L-serine and tRNA(Sec): step 1/1.</text>
</comment>
<reference evidence="17 18" key="1">
    <citation type="journal article" date="2019" name="Int. J. Syst. Evol. Microbiol.">
        <title>Azospirillum ramasamyi sp. nov., a novel diazotrophic bacterium isolated from fermented bovine products.</title>
        <authorList>
            <person name="Anandham R."/>
            <person name="Heo J."/>
            <person name="Krishnamoorthy R."/>
            <person name="SenthilKumar M."/>
            <person name="Gopal N.O."/>
            <person name="Kim S.J."/>
            <person name="Kwon S.W."/>
        </authorList>
    </citation>
    <scope>NUCLEOTIDE SEQUENCE [LARGE SCALE GENOMIC DNA]</scope>
    <source>
        <strain evidence="17 18">M2T2B2</strain>
    </source>
</reference>
<dbReference type="InterPro" id="IPR002317">
    <property type="entry name" value="Ser-tRNA-ligase_type_1"/>
</dbReference>
<evidence type="ECO:0000256" key="14">
    <source>
        <dbReference type="PIRSR" id="PIRSR001529-2"/>
    </source>
</evidence>
<comment type="caution">
    <text evidence="12">Lacks conserved residue(s) required for the propagation of feature annotation.</text>
</comment>
<keyword evidence="6 12" id="KW-0547">Nucleotide-binding</keyword>
<dbReference type="InterPro" id="IPR002314">
    <property type="entry name" value="aa-tRNA-synt_IIb"/>
</dbReference>
<dbReference type="SUPFAM" id="SSF55681">
    <property type="entry name" value="Class II aaRS and biotin synthetases"/>
    <property type="match status" value="1"/>
</dbReference>
<evidence type="ECO:0000256" key="5">
    <source>
        <dbReference type="ARBA" id="ARBA00022598"/>
    </source>
</evidence>
<feature type="binding site" evidence="12 14">
    <location>
        <begin position="260"/>
        <end position="262"/>
    </location>
    <ligand>
        <name>ATP</name>
        <dbReference type="ChEBI" id="CHEBI:30616"/>
    </ligand>
</feature>
<dbReference type="EC" id="6.1.1.11" evidence="12"/>
<dbReference type="RefSeq" id="WP_111066092.1">
    <property type="nucleotide sequence ID" value="NZ_CP029829.1"/>
</dbReference>
<feature type="binding site" evidence="12">
    <location>
        <position position="383"/>
    </location>
    <ligand>
        <name>L-serine</name>
        <dbReference type="ChEBI" id="CHEBI:33384"/>
    </ligand>
</feature>
<dbReference type="OrthoDB" id="9804647at2"/>
<gene>
    <name evidence="12" type="primary">serS</name>
    <name evidence="17" type="ORF">DM194_04340</name>
</gene>
<sequence length="423" mass="47165">MHDLRAIRENPEAFDRGLGRRGLAPMSSSVLDLDGRRRAAQTQMQEMQARRNEAAKEVGLAKREGRDAQPILDEMAVLKDRLPQLEEEERALGAELDALLAGLPNIPADDVPEGPDETANVEVRRWGTPPEIANPKQHYELGEALGLMDFEAAARMSGARFTVLKGGLARLERALADFMLDIHTAEHGYTEVAPPLMVRDNALFGTGQLPKFEEDLFKIPMSGHYLIPTSEVPLTNLVNDQIVAQEELPLRYTALTPCFRAEAGSAGRDTRGMIRQHQFWKVEMVSITAPEQSEAEHQRMTRCAETILERLGLPYRTIVLCTGDMGFSSRKTYDVEVWLPGQNAYREISSVSNCGDFQARRMKARCRNKGEKQTQFVHTLNGSGVAVGRCLIAVLENYQQPDGSILIPEALRPYMRGVERISA</sequence>
<evidence type="ECO:0000256" key="3">
    <source>
        <dbReference type="ARBA" id="ARBA00010728"/>
    </source>
</evidence>
<dbReference type="PANTHER" id="PTHR43697:SF1">
    <property type="entry name" value="SERINE--TRNA LIGASE"/>
    <property type="match status" value="1"/>
</dbReference>
<dbReference type="PIRSF" id="PIRSF001529">
    <property type="entry name" value="Ser-tRNA-synth_IIa"/>
    <property type="match status" value="1"/>
</dbReference>
<evidence type="ECO:0000313" key="18">
    <source>
        <dbReference type="Proteomes" id="UP000249605"/>
    </source>
</evidence>
<dbReference type="InterPro" id="IPR015866">
    <property type="entry name" value="Ser-tRNA-synth_1_N"/>
</dbReference>
<dbReference type="NCBIfam" id="TIGR00414">
    <property type="entry name" value="serS"/>
    <property type="match status" value="1"/>
</dbReference>
<feature type="binding site" evidence="12 14">
    <location>
        <begin position="347"/>
        <end position="350"/>
    </location>
    <ligand>
        <name>ATP</name>
        <dbReference type="ChEBI" id="CHEBI:30616"/>
    </ligand>
</feature>
<dbReference type="AlphaFoldDB" id="A0A2U9S3V7"/>
<comment type="catalytic activity">
    <reaction evidence="10 12">
        <text>tRNA(Sec) + L-serine + ATP = L-seryl-tRNA(Sec) + AMP + diphosphate + H(+)</text>
        <dbReference type="Rhea" id="RHEA:42580"/>
        <dbReference type="Rhea" id="RHEA-COMP:9742"/>
        <dbReference type="Rhea" id="RHEA-COMP:10128"/>
        <dbReference type="ChEBI" id="CHEBI:15378"/>
        <dbReference type="ChEBI" id="CHEBI:30616"/>
        <dbReference type="ChEBI" id="CHEBI:33019"/>
        <dbReference type="ChEBI" id="CHEBI:33384"/>
        <dbReference type="ChEBI" id="CHEBI:78442"/>
        <dbReference type="ChEBI" id="CHEBI:78533"/>
        <dbReference type="ChEBI" id="CHEBI:456215"/>
        <dbReference type="EC" id="6.1.1.11"/>
    </reaction>
</comment>
<feature type="binding site" evidence="13">
    <location>
        <position position="229"/>
    </location>
    <ligand>
        <name>L-serine</name>
        <dbReference type="ChEBI" id="CHEBI:33384"/>
    </ligand>
</feature>
<dbReference type="InterPro" id="IPR006195">
    <property type="entry name" value="aa-tRNA-synth_II"/>
</dbReference>
<dbReference type="InterPro" id="IPR033729">
    <property type="entry name" value="SerRS_core"/>
</dbReference>
<dbReference type="GO" id="GO:0016260">
    <property type="term" value="P:selenocysteine biosynthetic process"/>
    <property type="evidence" value="ECO:0007669"/>
    <property type="project" value="UniProtKB-UniRule"/>
</dbReference>
<evidence type="ECO:0000256" key="13">
    <source>
        <dbReference type="PIRSR" id="PIRSR001529-1"/>
    </source>
</evidence>
<dbReference type="GO" id="GO:0005524">
    <property type="term" value="F:ATP binding"/>
    <property type="evidence" value="ECO:0007669"/>
    <property type="project" value="UniProtKB-UniRule"/>
</dbReference>
<dbReference type="Gene3D" id="1.10.287.40">
    <property type="entry name" value="Serine-tRNA synthetase, tRNA binding domain"/>
    <property type="match status" value="1"/>
</dbReference>
<evidence type="ECO:0000256" key="4">
    <source>
        <dbReference type="ARBA" id="ARBA00022490"/>
    </source>
</evidence>
<dbReference type="HAMAP" id="MF_00176">
    <property type="entry name" value="Ser_tRNA_synth_type1"/>
    <property type="match status" value="1"/>
</dbReference>
<organism evidence="17 18">
    <name type="scientific">Azospirillum ramasamyi</name>
    <dbReference type="NCBI Taxonomy" id="682998"/>
    <lineage>
        <taxon>Bacteria</taxon>
        <taxon>Pseudomonadati</taxon>
        <taxon>Pseudomonadota</taxon>
        <taxon>Alphaproteobacteria</taxon>
        <taxon>Rhodospirillales</taxon>
        <taxon>Azospirillaceae</taxon>
        <taxon>Azospirillum</taxon>
    </lineage>
</organism>
<evidence type="ECO:0000256" key="11">
    <source>
        <dbReference type="ARBA" id="ARBA00048823"/>
    </source>
</evidence>
<feature type="binding site" evidence="13">
    <location>
        <position position="381"/>
    </location>
    <ligand>
        <name>L-serine</name>
        <dbReference type="ChEBI" id="CHEBI:33384"/>
    </ligand>
</feature>
<evidence type="ECO:0000256" key="6">
    <source>
        <dbReference type="ARBA" id="ARBA00022741"/>
    </source>
</evidence>
<dbReference type="EMBL" id="CP029829">
    <property type="protein sequence ID" value="AWU93551.1"/>
    <property type="molecule type" value="Genomic_DNA"/>
</dbReference>
<keyword evidence="5 12" id="KW-0436">Ligase</keyword>
<dbReference type="InterPro" id="IPR010978">
    <property type="entry name" value="tRNA-bd_arm"/>
</dbReference>
<evidence type="ECO:0000313" key="17">
    <source>
        <dbReference type="EMBL" id="AWU93551.1"/>
    </source>
</evidence>
<comment type="function">
    <text evidence="12">Catalyzes the attachment of serine to tRNA(Ser). Is also able to aminoacylate tRNA(Sec) with serine, to form the misacylated tRNA L-seryl-tRNA(Sec), which will be further converted into selenocysteinyl-tRNA(Sec).</text>
</comment>
<comment type="similarity">
    <text evidence="3 12">Belongs to the class-II aminoacyl-tRNA synthetase family. Type-1 seryl-tRNA synthetase subfamily.</text>
</comment>
<feature type="binding site" evidence="13">
    <location>
        <position position="260"/>
    </location>
    <ligand>
        <name>L-serine</name>
        <dbReference type="ChEBI" id="CHEBI:33384"/>
    </ligand>
</feature>
<feature type="domain" description="Aminoacyl-transfer RNA synthetases class-II family profile" evidence="16">
    <location>
        <begin position="170"/>
        <end position="408"/>
    </location>
</feature>
<keyword evidence="9 12" id="KW-0030">Aminoacyl-tRNA synthetase</keyword>
<feature type="binding site" evidence="12 13">
    <location>
        <position position="283"/>
    </location>
    <ligand>
        <name>L-serine</name>
        <dbReference type="ChEBI" id="CHEBI:33384"/>
    </ligand>
</feature>
<feature type="coiled-coil region" evidence="15">
    <location>
        <begin position="37"/>
        <end position="95"/>
    </location>
</feature>
<evidence type="ECO:0000256" key="7">
    <source>
        <dbReference type="ARBA" id="ARBA00022840"/>
    </source>
</evidence>
<evidence type="ECO:0000256" key="2">
    <source>
        <dbReference type="ARBA" id="ARBA00005045"/>
    </source>
</evidence>
<evidence type="ECO:0000256" key="15">
    <source>
        <dbReference type="SAM" id="Coils"/>
    </source>
</evidence>
<dbReference type="Pfam" id="PF02403">
    <property type="entry name" value="Seryl_tRNA_N"/>
    <property type="match status" value="1"/>
</dbReference>
<keyword evidence="4 12" id="KW-0963">Cytoplasm</keyword>
<dbReference type="Gene3D" id="3.30.930.10">
    <property type="entry name" value="Bira Bifunctional Protein, Domain 2"/>
    <property type="match status" value="1"/>
</dbReference>
<dbReference type="GO" id="GO:0004828">
    <property type="term" value="F:serine-tRNA ligase activity"/>
    <property type="evidence" value="ECO:0007669"/>
    <property type="project" value="UniProtKB-UniRule"/>
</dbReference>
<comment type="subunit">
    <text evidence="12">Homodimer. The tRNA molecule binds across the dimer.</text>
</comment>
<evidence type="ECO:0000256" key="9">
    <source>
        <dbReference type="ARBA" id="ARBA00023146"/>
    </source>
</evidence>
<dbReference type="GO" id="GO:0006434">
    <property type="term" value="P:seryl-tRNA aminoacylation"/>
    <property type="evidence" value="ECO:0007669"/>
    <property type="project" value="UniProtKB-UniRule"/>
</dbReference>
<evidence type="ECO:0000256" key="12">
    <source>
        <dbReference type="HAMAP-Rule" id="MF_00176"/>
    </source>
</evidence>
<evidence type="ECO:0000259" key="16">
    <source>
        <dbReference type="PROSITE" id="PS50862"/>
    </source>
</evidence>
<dbReference type="KEGG" id="azm:DM194_04340"/>
<dbReference type="UniPathway" id="UPA00906">
    <property type="reaction ID" value="UER00895"/>
</dbReference>
<dbReference type="PANTHER" id="PTHR43697">
    <property type="entry name" value="SERYL-TRNA SYNTHETASE"/>
    <property type="match status" value="1"/>
</dbReference>
<accession>A0A2U9S3V7</accession>
<keyword evidence="15" id="KW-0175">Coiled coil</keyword>
<name>A0A2U9S3V7_9PROT</name>
<keyword evidence="7 12" id="KW-0067">ATP-binding</keyword>
<dbReference type="Proteomes" id="UP000249605">
    <property type="component" value="Chromosome"/>
</dbReference>
<dbReference type="Pfam" id="PF00587">
    <property type="entry name" value="tRNA-synt_2b"/>
    <property type="match status" value="1"/>
</dbReference>
<dbReference type="CDD" id="cd00770">
    <property type="entry name" value="SerRS_core"/>
    <property type="match status" value="1"/>
</dbReference>
<comment type="catalytic activity">
    <reaction evidence="11 12">
        <text>tRNA(Ser) + L-serine + ATP = L-seryl-tRNA(Ser) + AMP + diphosphate + H(+)</text>
        <dbReference type="Rhea" id="RHEA:12292"/>
        <dbReference type="Rhea" id="RHEA-COMP:9669"/>
        <dbReference type="Rhea" id="RHEA-COMP:9703"/>
        <dbReference type="ChEBI" id="CHEBI:15378"/>
        <dbReference type="ChEBI" id="CHEBI:30616"/>
        <dbReference type="ChEBI" id="CHEBI:33019"/>
        <dbReference type="ChEBI" id="CHEBI:33384"/>
        <dbReference type="ChEBI" id="CHEBI:78442"/>
        <dbReference type="ChEBI" id="CHEBI:78533"/>
        <dbReference type="ChEBI" id="CHEBI:456215"/>
        <dbReference type="EC" id="6.1.1.11"/>
    </reaction>
</comment>
<feature type="binding site" evidence="12">
    <location>
        <begin position="229"/>
        <end position="231"/>
    </location>
    <ligand>
        <name>L-serine</name>
        <dbReference type="ChEBI" id="CHEBI:33384"/>
    </ligand>
</feature>
<evidence type="ECO:0000256" key="8">
    <source>
        <dbReference type="ARBA" id="ARBA00022917"/>
    </source>
</evidence>
<dbReference type="SUPFAM" id="SSF46589">
    <property type="entry name" value="tRNA-binding arm"/>
    <property type="match status" value="1"/>
</dbReference>
<proteinExistence type="inferred from homology"/>
<comment type="domain">
    <text evidence="12">Consists of two distinct domains, a catalytic core and a N-terminal extension that is involved in tRNA binding.</text>
</comment>
<dbReference type="PROSITE" id="PS50862">
    <property type="entry name" value="AA_TRNA_LIGASE_II"/>
    <property type="match status" value="1"/>
</dbReference>
<evidence type="ECO:0000256" key="1">
    <source>
        <dbReference type="ARBA" id="ARBA00004496"/>
    </source>
</evidence>
<keyword evidence="8 12" id="KW-0648">Protein biosynthesis</keyword>
<comment type="subcellular location">
    <subcellularLocation>
        <location evidence="1 12">Cytoplasm</location>
    </subcellularLocation>
</comment>
<dbReference type="InterPro" id="IPR042103">
    <property type="entry name" value="SerRS_1_N_sf"/>
</dbReference>